<feature type="domain" description="RRM" evidence="11">
    <location>
        <begin position="137"/>
        <end position="223"/>
    </location>
</feature>
<proteinExistence type="inferred from homology"/>
<dbReference type="Pfam" id="PF00641">
    <property type="entry name" value="Zn_ribbon_RanBP"/>
    <property type="match status" value="1"/>
</dbReference>
<dbReference type="InterPro" id="IPR035979">
    <property type="entry name" value="RBD_domain_sf"/>
</dbReference>
<dbReference type="PANTHER" id="PTHR23238">
    <property type="entry name" value="RNA BINDING PROTEIN"/>
    <property type="match status" value="1"/>
</dbReference>
<evidence type="ECO:0008006" key="15">
    <source>
        <dbReference type="Google" id="ProtNLM"/>
    </source>
</evidence>
<dbReference type="SMART" id="SM00360">
    <property type="entry name" value="RRM"/>
    <property type="match status" value="1"/>
</dbReference>
<evidence type="ECO:0000313" key="14">
    <source>
        <dbReference type="Proteomes" id="UP000694422"/>
    </source>
</evidence>
<dbReference type="InterPro" id="IPR012677">
    <property type="entry name" value="Nucleotide-bd_a/b_plait_sf"/>
</dbReference>
<feature type="region of interest" description="Disordered" evidence="10">
    <location>
        <begin position="18"/>
        <end position="58"/>
    </location>
</feature>
<dbReference type="Proteomes" id="UP000694422">
    <property type="component" value="Unplaced"/>
</dbReference>
<feature type="compositionally biased region" description="Low complexity" evidence="10">
    <location>
        <begin position="25"/>
        <end position="48"/>
    </location>
</feature>
<comment type="subcellular location">
    <subcellularLocation>
        <location evidence="1">Nucleus</location>
    </subcellularLocation>
</comment>
<accession>A0A8C9Q5L3</accession>
<dbReference type="SUPFAM" id="SSF90209">
    <property type="entry name" value="Ran binding protein zinc finger-like"/>
    <property type="match status" value="1"/>
</dbReference>
<dbReference type="GO" id="GO:0008270">
    <property type="term" value="F:zinc ion binding"/>
    <property type="evidence" value="ECO:0007669"/>
    <property type="project" value="UniProtKB-KW"/>
</dbReference>
<evidence type="ECO:0000256" key="8">
    <source>
        <dbReference type="PROSITE-ProRule" id="PRU00176"/>
    </source>
</evidence>
<evidence type="ECO:0000256" key="5">
    <source>
        <dbReference type="ARBA" id="ARBA00022833"/>
    </source>
</evidence>
<evidence type="ECO:0000256" key="2">
    <source>
        <dbReference type="ARBA" id="ARBA00008448"/>
    </source>
</evidence>
<dbReference type="Gene3D" id="4.10.1060.10">
    <property type="entry name" value="Zinc finger, RanBP2-type"/>
    <property type="match status" value="1"/>
</dbReference>
<dbReference type="Gene3D" id="3.30.70.330">
    <property type="match status" value="1"/>
</dbReference>
<keyword evidence="3" id="KW-0479">Metal-binding</keyword>
<dbReference type="GO" id="GO:0003723">
    <property type="term" value="F:RNA binding"/>
    <property type="evidence" value="ECO:0007669"/>
    <property type="project" value="UniProtKB-UniRule"/>
</dbReference>
<feature type="domain" description="RanBP2-type" evidence="12">
    <location>
        <begin position="269"/>
        <end position="291"/>
    </location>
</feature>
<feature type="compositionally biased region" description="Gly residues" evidence="10">
    <location>
        <begin position="96"/>
        <end position="111"/>
    </location>
</feature>
<reference evidence="13" key="1">
    <citation type="submission" date="2025-08" db="UniProtKB">
        <authorList>
            <consortium name="Ensembl"/>
        </authorList>
    </citation>
    <scope>IDENTIFICATION</scope>
</reference>
<dbReference type="GO" id="GO:0005634">
    <property type="term" value="C:nucleus"/>
    <property type="evidence" value="ECO:0007669"/>
    <property type="project" value="UniProtKB-SubCell"/>
</dbReference>
<protein>
    <recommendedName>
        <fullName evidence="15">RRM domain-containing protein</fullName>
    </recommendedName>
</protein>
<feature type="compositionally biased region" description="Gly residues" evidence="10">
    <location>
        <begin position="230"/>
        <end position="241"/>
    </location>
</feature>
<evidence type="ECO:0000256" key="7">
    <source>
        <dbReference type="ARBA" id="ARBA00023242"/>
    </source>
</evidence>
<comment type="similarity">
    <text evidence="2">Belongs to the RRM TET family.</text>
</comment>
<dbReference type="CDD" id="cd12533">
    <property type="entry name" value="RRM_EWS"/>
    <property type="match status" value="1"/>
</dbReference>
<name>A0A8C9Q5L3_SPEDA</name>
<evidence type="ECO:0000313" key="13">
    <source>
        <dbReference type="Ensembl" id="ENSSDAP00000019572.1"/>
    </source>
</evidence>
<dbReference type="Ensembl" id="ENSSDAT00000022379.1">
    <property type="protein sequence ID" value="ENSSDAP00000019572.1"/>
    <property type="gene ID" value="ENSSDAG00000017840.1"/>
</dbReference>
<sequence>ILSSYQLFLYPTSYDKSSYSQQNTYGQPSSYGQQNSYGQQSSYGQQPPTSYPPPRLDPTARLQVNIANRAAAMVSRVHSDRTTPVAWVRRGGFDHGGMSRGGAGERGGFIKPGGPMDERPDLDLGPPVDPDEDSDNSAVYVQGLNDNVTLDDLADFFKQCGVVKMNKRTGQPMIHIYLDKETGKPKGDATVSYEDPPTAKAAVEWFEGKDFQGSKLKVTLAGKKPPMNRGPGGPLGHMGGRGGDRGGFPPREPRGSRGNPSEGGNVQHRAGDWQCPNPGCGNQNFAWRTECNQVRLYPGSDLRAFSHHPFHPRVVTVEEVALVACGEEEVASWTAAVLEECSEVAVVETGVASVVAVAWTEVALVEENELVQGVPWTFDGADGRKKRQSEMFSFLPTHYLLIFSYFTVLMRAVEVAKADSLLSSCSQGKVFSLSPSAKMLAACICADVIFQA</sequence>
<dbReference type="InterPro" id="IPR034869">
    <property type="entry name" value="EWS_RRM"/>
</dbReference>
<dbReference type="FunFam" id="3.30.70.330:FF:000127">
    <property type="entry name" value="RNA-binding protein EWS isoform 1"/>
    <property type="match status" value="1"/>
</dbReference>
<evidence type="ECO:0000256" key="1">
    <source>
        <dbReference type="ARBA" id="ARBA00004123"/>
    </source>
</evidence>
<evidence type="ECO:0000256" key="6">
    <source>
        <dbReference type="ARBA" id="ARBA00022884"/>
    </source>
</evidence>
<evidence type="ECO:0000256" key="3">
    <source>
        <dbReference type="ARBA" id="ARBA00022723"/>
    </source>
</evidence>
<evidence type="ECO:0000256" key="9">
    <source>
        <dbReference type="PROSITE-ProRule" id="PRU00322"/>
    </source>
</evidence>
<evidence type="ECO:0000259" key="12">
    <source>
        <dbReference type="PROSITE" id="PS50199"/>
    </source>
</evidence>
<feature type="region of interest" description="Disordered" evidence="10">
    <location>
        <begin position="96"/>
        <end position="137"/>
    </location>
</feature>
<organism evidence="13 14">
    <name type="scientific">Spermophilus dauricus</name>
    <name type="common">Daurian ground squirrel</name>
    <dbReference type="NCBI Taxonomy" id="99837"/>
    <lineage>
        <taxon>Eukaryota</taxon>
        <taxon>Metazoa</taxon>
        <taxon>Chordata</taxon>
        <taxon>Craniata</taxon>
        <taxon>Vertebrata</taxon>
        <taxon>Euteleostomi</taxon>
        <taxon>Mammalia</taxon>
        <taxon>Eutheria</taxon>
        <taxon>Euarchontoglires</taxon>
        <taxon>Glires</taxon>
        <taxon>Rodentia</taxon>
        <taxon>Sciuromorpha</taxon>
        <taxon>Sciuridae</taxon>
        <taxon>Xerinae</taxon>
        <taxon>Marmotini</taxon>
        <taxon>Spermophilus</taxon>
    </lineage>
</organism>
<keyword evidence="14" id="KW-1185">Reference proteome</keyword>
<reference evidence="13" key="2">
    <citation type="submission" date="2025-09" db="UniProtKB">
        <authorList>
            <consortium name="Ensembl"/>
        </authorList>
    </citation>
    <scope>IDENTIFICATION</scope>
</reference>
<dbReference type="PROSITE" id="PS50102">
    <property type="entry name" value="RRM"/>
    <property type="match status" value="1"/>
</dbReference>
<evidence type="ECO:0000256" key="10">
    <source>
        <dbReference type="SAM" id="MobiDB-lite"/>
    </source>
</evidence>
<dbReference type="SUPFAM" id="SSF54928">
    <property type="entry name" value="RNA-binding domain, RBD"/>
    <property type="match status" value="1"/>
</dbReference>
<dbReference type="AlphaFoldDB" id="A0A8C9Q5L3"/>
<feature type="region of interest" description="Disordered" evidence="10">
    <location>
        <begin position="221"/>
        <end position="268"/>
    </location>
</feature>
<keyword evidence="5" id="KW-0862">Zinc</keyword>
<dbReference type="InterPro" id="IPR000504">
    <property type="entry name" value="RRM_dom"/>
</dbReference>
<keyword evidence="6 8" id="KW-0694">RNA-binding</keyword>
<dbReference type="GO" id="GO:0006355">
    <property type="term" value="P:regulation of DNA-templated transcription"/>
    <property type="evidence" value="ECO:0007669"/>
    <property type="project" value="InterPro"/>
</dbReference>
<keyword evidence="7" id="KW-0539">Nucleus</keyword>
<dbReference type="InterPro" id="IPR036443">
    <property type="entry name" value="Znf_RanBP2_sf"/>
</dbReference>
<dbReference type="Pfam" id="PF00076">
    <property type="entry name" value="RRM_1"/>
    <property type="match status" value="1"/>
</dbReference>
<evidence type="ECO:0000256" key="4">
    <source>
        <dbReference type="ARBA" id="ARBA00022771"/>
    </source>
</evidence>
<evidence type="ECO:0000259" key="11">
    <source>
        <dbReference type="PROSITE" id="PS50102"/>
    </source>
</evidence>
<keyword evidence="4 9" id="KW-0863">Zinc-finger</keyword>
<dbReference type="PROSITE" id="PS50199">
    <property type="entry name" value="ZF_RANBP2_2"/>
    <property type="match status" value="1"/>
</dbReference>
<dbReference type="InterPro" id="IPR034870">
    <property type="entry name" value="TET_fam"/>
</dbReference>
<dbReference type="InterPro" id="IPR001876">
    <property type="entry name" value="Znf_RanBP2"/>
</dbReference>